<dbReference type="PANTHER" id="PTHR40088">
    <property type="entry name" value="PECTATE LYASE (EUROFUNG)"/>
    <property type="match status" value="1"/>
</dbReference>
<dbReference type="InterPro" id="IPR006626">
    <property type="entry name" value="PbH1"/>
</dbReference>
<dbReference type="InterPro" id="IPR053868">
    <property type="entry name" value="Pel9A-like_beta_helix"/>
</dbReference>
<dbReference type="PANTHER" id="PTHR40088:SF1">
    <property type="entry name" value="PECTATE LYASE PEL9"/>
    <property type="match status" value="1"/>
</dbReference>
<evidence type="ECO:0000256" key="6">
    <source>
        <dbReference type="ARBA" id="ARBA00022837"/>
    </source>
</evidence>
<dbReference type="InterPro" id="IPR008979">
    <property type="entry name" value="Galactose-bd-like_sf"/>
</dbReference>
<comment type="cofactor">
    <cofactor evidence="1">
        <name>Ca(2+)</name>
        <dbReference type="ChEBI" id="CHEBI:29108"/>
    </cofactor>
</comment>
<comment type="caution">
    <text evidence="11">The sequence shown here is derived from an EMBL/GenBank/DDBJ whole genome shotgun (WGS) entry which is preliminary data.</text>
</comment>
<reference evidence="11 12" key="1">
    <citation type="submission" date="2019-01" db="EMBL/GenBank/DDBJ databases">
        <title>Sequencing the genomes of 1000 actinobacteria strains.</title>
        <authorList>
            <person name="Klenk H.-P."/>
        </authorList>
    </citation>
    <scope>NUCLEOTIDE SEQUENCE [LARGE SCALE GENOMIC DNA]</scope>
    <source>
        <strain evidence="11 12">DSM 43925</strain>
    </source>
</reference>
<comment type="similarity">
    <text evidence="8">Belongs to the polysaccharide lyase 9 family.</text>
</comment>
<comment type="subcellular location">
    <subcellularLocation>
        <location evidence="2">Secreted</location>
    </subcellularLocation>
</comment>
<dbReference type="Pfam" id="PF03422">
    <property type="entry name" value="CBM_6"/>
    <property type="match status" value="1"/>
</dbReference>
<evidence type="ECO:0000259" key="10">
    <source>
        <dbReference type="PROSITE" id="PS51175"/>
    </source>
</evidence>
<evidence type="ECO:0000256" key="5">
    <source>
        <dbReference type="ARBA" id="ARBA00022729"/>
    </source>
</evidence>
<dbReference type="InterPro" id="IPR012334">
    <property type="entry name" value="Pectin_lyas_fold"/>
</dbReference>
<evidence type="ECO:0000313" key="12">
    <source>
        <dbReference type="Proteomes" id="UP000284824"/>
    </source>
</evidence>
<keyword evidence="4" id="KW-0479">Metal-binding</keyword>
<evidence type="ECO:0000313" key="11">
    <source>
        <dbReference type="EMBL" id="RVX42627.1"/>
    </source>
</evidence>
<evidence type="ECO:0000256" key="3">
    <source>
        <dbReference type="ARBA" id="ARBA00022525"/>
    </source>
</evidence>
<name>A0A438MAB9_9ACTN</name>
<keyword evidence="5 9" id="KW-0732">Signal</keyword>
<keyword evidence="12" id="KW-1185">Reference proteome</keyword>
<organism evidence="11 12">
    <name type="scientific">Nonomuraea polychroma</name>
    <dbReference type="NCBI Taxonomy" id="46176"/>
    <lineage>
        <taxon>Bacteria</taxon>
        <taxon>Bacillati</taxon>
        <taxon>Actinomycetota</taxon>
        <taxon>Actinomycetes</taxon>
        <taxon>Streptosporangiales</taxon>
        <taxon>Streptosporangiaceae</taxon>
        <taxon>Nonomuraea</taxon>
    </lineage>
</organism>
<feature type="chain" id="PRO_5018996177" evidence="9">
    <location>
        <begin position="28"/>
        <end position="527"/>
    </location>
</feature>
<dbReference type="Pfam" id="PF07602">
    <property type="entry name" value="DUF1565"/>
    <property type="match status" value="1"/>
</dbReference>
<dbReference type="SUPFAM" id="SSF49785">
    <property type="entry name" value="Galactose-binding domain-like"/>
    <property type="match status" value="1"/>
</dbReference>
<feature type="domain" description="CBM6" evidence="10">
    <location>
        <begin position="30"/>
        <end position="154"/>
    </location>
</feature>
<dbReference type="SUPFAM" id="SSF51126">
    <property type="entry name" value="Pectin lyase-like"/>
    <property type="match status" value="1"/>
</dbReference>
<keyword evidence="7" id="KW-0456">Lyase</keyword>
<keyword evidence="3" id="KW-0964">Secreted</keyword>
<dbReference type="CDD" id="cd04082">
    <property type="entry name" value="CBM35_pectate_lyase-like"/>
    <property type="match status" value="1"/>
</dbReference>
<dbReference type="GO" id="GO:0005576">
    <property type="term" value="C:extracellular region"/>
    <property type="evidence" value="ECO:0007669"/>
    <property type="project" value="UniProtKB-SubCell"/>
</dbReference>
<dbReference type="Pfam" id="PF22842">
    <property type="entry name" value="Pel9A-like_beta_helix"/>
    <property type="match status" value="1"/>
</dbReference>
<evidence type="ECO:0000256" key="9">
    <source>
        <dbReference type="SAM" id="SignalP"/>
    </source>
</evidence>
<evidence type="ECO:0000256" key="4">
    <source>
        <dbReference type="ARBA" id="ARBA00022723"/>
    </source>
</evidence>
<dbReference type="GO" id="GO:0030246">
    <property type="term" value="F:carbohydrate binding"/>
    <property type="evidence" value="ECO:0007669"/>
    <property type="project" value="InterPro"/>
</dbReference>
<dbReference type="InterPro" id="IPR005084">
    <property type="entry name" value="CBM6"/>
</dbReference>
<dbReference type="EMBL" id="SAUN01000001">
    <property type="protein sequence ID" value="RVX42627.1"/>
    <property type="molecule type" value="Genomic_DNA"/>
</dbReference>
<dbReference type="InterPro" id="IPR011050">
    <property type="entry name" value="Pectin_lyase_fold/virulence"/>
</dbReference>
<keyword evidence="6" id="KW-0106">Calcium</keyword>
<evidence type="ECO:0000256" key="2">
    <source>
        <dbReference type="ARBA" id="ARBA00004613"/>
    </source>
</evidence>
<sequence>MRLRPFIACVTLLAGALVVLPAAMASAATTRHEAETAPATCDGTIDSNHSGYSGTGFCNAGNAVGAAAQFTVNAPAAGAATVAVRFANGTTTSRPANLTVNGSTVQPVSFEGTGAWSTWVTKTLTVSVNSGSNTIRFSPTASTGLPNIDFIEVTTDGTPPPGNTLYVATNGNDGNPGSLSQPLRTIQRAVDLAQPGYTIVIRGGTYAPSTNIQVLKNGTASAPITMTTYNGERVVIDGENMPHTPAPVDGSIPRPERGAIHIEGDYWRLIGLEIINGPYAVFGLDTNNNVFERLITRDNYESGLHLQGASSNNQIINLDAYGNRDPRNNGESADGLAIKEGSGTGNVVRGARLWNNSDDGLDFWEFLSPVTVENSIAYGNGFNRWNLPDYTGDGNGFKLGGGDVDLPAAHVVRNSMAWDNATGGFIDNANPGQMVIDHCTAWDNPGAGFDVADADATLTKNLAVANGTNVSLGSNSSGSGNSWDLGGSWSFAGTDASTITGPRNADGSIRTSTFLRPSNGADVGARF</sequence>
<dbReference type="SMART" id="SM00710">
    <property type="entry name" value="PbH1"/>
    <property type="match status" value="5"/>
</dbReference>
<dbReference type="Gene3D" id="2.60.120.260">
    <property type="entry name" value="Galactose-binding domain-like"/>
    <property type="match status" value="1"/>
</dbReference>
<dbReference type="InterPro" id="IPR052052">
    <property type="entry name" value="Polysaccharide_Lyase_9"/>
</dbReference>
<dbReference type="GO" id="GO:0016837">
    <property type="term" value="F:carbon-oxygen lyase activity, acting on polysaccharides"/>
    <property type="evidence" value="ECO:0007669"/>
    <property type="project" value="TreeGrafter"/>
</dbReference>
<protein>
    <submittedName>
        <fullName evidence="11">Uncharacterized protein DUF1565</fullName>
    </submittedName>
</protein>
<dbReference type="GO" id="GO:0046872">
    <property type="term" value="F:metal ion binding"/>
    <property type="evidence" value="ECO:0007669"/>
    <property type="project" value="UniProtKB-KW"/>
</dbReference>
<dbReference type="InterPro" id="IPR011459">
    <property type="entry name" value="DUF1565"/>
</dbReference>
<feature type="signal peptide" evidence="9">
    <location>
        <begin position="1"/>
        <end position="27"/>
    </location>
</feature>
<evidence type="ECO:0000256" key="7">
    <source>
        <dbReference type="ARBA" id="ARBA00023239"/>
    </source>
</evidence>
<dbReference type="AlphaFoldDB" id="A0A438MAB9"/>
<dbReference type="Gene3D" id="2.160.20.10">
    <property type="entry name" value="Single-stranded right-handed beta-helix, Pectin lyase-like"/>
    <property type="match status" value="1"/>
</dbReference>
<dbReference type="PROSITE" id="PS51175">
    <property type="entry name" value="CBM6"/>
    <property type="match status" value="1"/>
</dbReference>
<evidence type="ECO:0000256" key="8">
    <source>
        <dbReference type="ARBA" id="ARBA00038263"/>
    </source>
</evidence>
<gene>
    <name evidence="11" type="ORF">EDD27_5263</name>
</gene>
<evidence type="ECO:0000256" key="1">
    <source>
        <dbReference type="ARBA" id="ARBA00001913"/>
    </source>
</evidence>
<accession>A0A438MAB9</accession>
<proteinExistence type="inferred from homology"/>
<dbReference type="Proteomes" id="UP000284824">
    <property type="component" value="Unassembled WGS sequence"/>
</dbReference>